<dbReference type="RefSeq" id="WP_230477791.1">
    <property type="nucleotide sequence ID" value="NZ_CP072842.1"/>
</dbReference>
<feature type="transmembrane region" description="Helical" evidence="10">
    <location>
        <begin position="194"/>
        <end position="211"/>
    </location>
</feature>
<keyword evidence="9 10" id="KW-0472">Membrane</keyword>
<evidence type="ECO:0000256" key="10">
    <source>
        <dbReference type="SAM" id="Phobius"/>
    </source>
</evidence>
<dbReference type="NCBIfam" id="TIGR01528">
    <property type="entry name" value="NMN_trans_PnuC"/>
    <property type="match status" value="1"/>
</dbReference>
<gene>
    <name evidence="11" type="ORF">J9309_06615</name>
</gene>
<feature type="transmembrane region" description="Helical" evidence="10">
    <location>
        <begin position="171"/>
        <end position="188"/>
    </location>
</feature>
<evidence type="ECO:0000256" key="2">
    <source>
        <dbReference type="ARBA" id="ARBA00004651"/>
    </source>
</evidence>
<proteinExistence type="inferred from homology"/>
<accession>A0ABX7XGJ6</accession>
<dbReference type="PANTHER" id="PTHR36122">
    <property type="entry name" value="NICOTINAMIDE RIBOSIDE TRANSPORTER PNUC"/>
    <property type="match status" value="1"/>
</dbReference>
<comment type="function">
    <text evidence="1">Required for nicotinamide riboside transport across the inner membrane.</text>
</comment>
<feature type="transmembrane region" description="Helical" evidence="10">
    <location>
        <begin position="102"/>
        <end position="122"/>
    </location>
</feature>
<dbReference type="PANTHER" id="PTHR36122:SF2">
    <property type="entry name" value="NICOTINAMIDE RIBOSIDE TRANSPORTER PNUC"/>
    <property type="match status" value="1"/>
</dbReference>
<comment type="subcellular location">
    <subcellularLocation>
        <location evidence="2">Cell membrane</location>
        <topology evidence="2">Multi-pass membrane protein</topology>
    </subcellularLocation>
</comment>
<keyword evidence="5" id="KW-0813">Transport</keyword>
<feature type="transmembrane region" description="Helical" evidence="10">
    <location>
        <begin position="64"/>
        <end position="81"/>
    </location>
</feature>
<keyword evidence="7 10" id="KW-0812">Transmembrane</keyword>
<sequence>MNDFINPYESYTATQIALEIIATLFGIISVIFSKNRNILVYPTGIISTFLYIYLFFTWGLYGETLINLYYTSMSIYGWILWNKKTEDDNLHVEVEWATRKEYLKSIGLFFGTFIFILILYHFRPIIDGLKSFSEINSLTWNYTAIDFIDASLTGIFLIGMWFMAKRKVDSWIFWIIGDLVMIPLLLYKGYAISSFQYLFLTILAILGLIEWKKNAKKINVLSS</sequence>
<evidence type="ECO:0000256" key="3">
    <source>
        <dbReference type="ARBA" id="ARBA00006669"/>
    </source>
</evidence>
<comment type="similarity">
    <text evidence="3">Belongs to the nicotinamide ribonucleoside (NR) uptake permease (TC 4.B.1) family.</text>
</comment>
<keyword evidence="8 10" id="KW-1133">Transmembrane helix</keyword>
<reference evidence="11 12" key="1">
    <citation type="journal article" date="2021" name="Int. J. Syst. Evol. Microbiol.">
        <title>Faecalibacter bovis sp. nov., isolated from cow faeces.</title>
        <authorList>
            <person name="Li F."/>
            <person name="Zhao W."/>
            <person name="Hong Q."/>
            <person name="Shao Q."/>
            <person name="Song J."/>
            <person name="Yang S."/>
        </authorList>
    </citation>
    <scope>NUCLEOTIDE SEQUENCE [LARGE SCALE GENOMIC DNA]</scope>
    <source>
        <strain evidence="11 12">ZY171143</strain>
    </source>
</reference>
<feature type="transmembrane region" description="Helical" evidence="10">
    <location>
        <begin position="39"/>
        <end position="58"/>
    </location>
</feature>
<dbReference type="Pfam" id="PF04973">
    <property type="entry name" value="NMN_transporter"/>
    <property type="match status" value="1"/>
</dbReference>
<evidence type="ECO:0000313" key="11">
    <source>
        <dbReference type="EMBL" id="QTV06969.1"/>
    </source>
</evidence>
<dbReference type="EMBL" id="CP072842">
    <property type="protein sequence ID" value="QTV06969.1"/>
    <property type="molecule type" value="Genomic_DNA"/>
</dbReference>
<evidence type="ECO:0000256" key="1">
    <source>
        <dbReference type="ARBA" id="ARBA00002672"/>
    </source>
</evidence>
<evidence type="ECO:0000256" key="6">
    <source>
        <dbReference type="ARBA" id="ARBA00022475"/>
    </source>
</evidence>
<evidence type="ECO:0000256" key="5">
    <source>
        <dbReference type="ARBA" id="ARBA00022448"/>
    </source>
</evidence>
<dbReference type="InterPro" id="IPR006419">
    <property type="entry name" value="NMN_transpt_PnuC"/>
</dbReference>
<evidence type="ECO:0000313" key="12">
    <source>
        <dbReference type="Proteomes" id="UP000672011"/>
    </source>
</evidence>
<dbReference type="Proteomes" id="UP000672011">
    <property type="component" value="Chromosome"/>
</dbReference>
<feature type="transmembrane region" description="Helical" evidence="10">
    <location>
        <begin position="12"/>
        <end position="32"/>
    </location>
</feature>
<feature type="transmembrane region" description="Helical" evidence="10">
    <location>
        <begin position="142"/>
        <end position="164"/>
    </location>
</feature>
<evidence type="ECO:0000256" key="7">
    <source>
        <dbReference type="ARBA" id="ARBA00022692"/>
    </source>
</evidence>
<reference evidence="12" key="2">
    <citation type="submission" date="2021-04" db="EMBL/GenBank/DDBJ databases">
        <title>Taxonomy of Flavobacteriaceae bacterium ZY171143.</title>
        <authorList>
            <person name="Li F."/>
        </authorList>
    </citation>
    <scope>NUCLEOTIDE SEQUENCE [LARGE SCALE GENOMIC DNA]</scope>
    <source>
        <strain evidence="12">ZY171143</strain>
    </source>
</reference>
<organism evidence="11 12">
    <name type="scientific">Faecalibacter bovis</name>
    <dbReference type="NCBI Taxonomy" id="2898187"/>
    <lineage>
        <taxon>Bacteria</taxon>
        <taxon>Pseudomonadati</taxon>
        <taxon>Bacteroidota</taxon>
        <taxon>Flavobacteriia</taxon>
        <taxon>Flavobacteriales</taxon>
        <taxon>Weeksellaceae</taxon>
        <taxon>Faecalibacter</taxon>
    </lineage>
</organism>
<name>A0ABX7XGJ6_9FLAO</name>
<evidence type="ECO:0000256" key="4">
    <source>
        <dbReference type="ARBA" id="ARBA00017522"/>
    </source>
</evidence>
<keyword evidence="12" id="KW-1185">Reference proteome</keyword>
<protein>
    <recommendedName>
        <fullName evidence="4">Nicotinamide riboside transporter PnuC</fullName>
    </recommendedName>
</protein>
<evidence type="ECO:0000256" key="9">
    <source>
        <dbReference type="ARBA" id="ARBA00023136"/>
    </source>
</evidence>
<keyword evidence="6" id="KW-1003">Cell membrane</keyword>
<evidence type="ECO:0000256" key="8">
    <source>
        <dbReference type="ARBA" id="ARBA00022989"/>
    </source>
</evidence>